<dbReference type="PANTHER" id="PTHR33067">
    <property type="entry name" value="RNA-DIRECTED DNA POLYMERASE-RELATED"/>
    <property type="match status" value="1"/>
</dbReference>
<evidence type="ECO:0000313" key="2">
    <source>
        <dbReference type="Proteomes" id="UP000265520"/>
    </source>
</evidence>
<feature type="non-terminal residue" evidence="1">
    <location>
        <position position="90"/>
    </location>
</feature>
<keyword evidence="2" id="KW-1185">Reference proteome</keyword>
<organism evidence="1 2">
    <name type="scientific">Trifolium medium</name>
    <dbReference type="NCBI Taxonomy" id="97028"/>
    <lineage>
        <taxon>Eukaryota</taxon>
        <taxon>Viridiplantae</taxon>
        <taxon>Streptophyta</taxon>
        <taxon>Embryophyta</taxon>
        <taxon>Tracheophyta</taxon>
        <taxon>Spermatophyta</taxon>
        <taxon>Magnoliopsida</taxon>
        <taxon>eudicotyledons</taxon>
        <taxon>Gunneridae</taxon>
        <taxon>Pentapetalae</taxon>
        <taxon>rosids</taxon>
        <taxon>fabids</taxon>
        <taxon>Fabales</taxon>
        <taxon>Fabaceae</taxon>
        <taxon>Papilionoideae</taxon>
        <taxon>50 kb inversion clade</taxon>
        <taxon>NPAAA clade</taxon>
        <taxon>Hologalegina</taxon>
        <taxon>IRL clade</taxon>
        <taxon>Trifolieae</taxon>
        <taxon>Trifolium</taxon>
    </lineage>
</organism>
<dbReference type="AlphaFoldDB" id="A0A392SC39"/>
<evidence type="ECO:0008006" key="3">
    <source>
        <dbReference type="Google" id="ProtNLM"/>
    </source>
</evidence>
<proteinExistence type="predicted"/>
<accession>A0A392SC39</accession>
<sequence length="90" mass="10254">MLNRLEMSMPFVEALEQIPQYTKFMMELLTKKRKPLEDETVKLTEECSAILQRKLPQKKNDPGSFTIPCSIGNLHIGKVLCDLGSTVNLM</sequence>
<dbReference type="PANTHER" id="PTHR33067:SF39">
    <property type="entry name" value="TRANSCRIPTION FACTOR INTERACTOR AND REGULATOR CCHC(ZN) FAMILY"/>
    <property type="match status" value="1"/>
</dbReference>
<dbReference type="Proteomes" id="UP000265520">
    <property type="component" value="Unassembled WGS sequence"/>
</dbReference>
<dbReference type="EMBL" id="LXQA010348173">
    <property type="protein sequence ID" value="MCI45764.1"/>
    <property type="molecule type" value="Genomic_DNA"/>
</dbReference>
<evidence type="ECO:0000313" key="1">
    <source>
        <dbReference type="EMBL" id="MCI45764.1"/>
    </source>
</evidence>
<comment type="caution">
    <text evidence="1">The sequence shown here is derived from an EMBL/GenBank/DDBJ whole genome shotgun (WGS) entry which is preliminary data.</text>
</comment>
<protein>
    <recommendedName>
        <fullName evidence="3">Aspartic peptidase DDI1-type domain-containing protein</fullName>
    </recommendedName>
</protein>
<reference evidence="1 2" key="1">
    <citation type="journal article" date="2018" name="Front. Plant Sci.">
        <title>Red Clover (Trifolium pratense) and Zigzag Clover (T. medium) - A Picture of Genomic Similarities and Differences.</title>
        <authorList>
            <person name="Dluhosova J."/>
            <person name="Istvanek J."/>
            <person name="Nedelnik J."/>
            <person name="Repkova J."/>
        </authorList>
    </citation>
    <scope>NUCLEOTIDE SEQUENCE [LARGE SCALE GENOMIC DNA]</scope>
    <source>
        <strain evidence="2">cv. 10/8</strain>
        <tissue evidence="1">Leaf</tissue>
    </source>
</reference>
<name>A0A392SC39_9FABA</name>